<sequence>MLNATLKVIRSGAQWRDLPDYYGS</sequence>
<accession>A0A4S4C9J2</accession>
<dbReference type="Proteomes" id="UP000310636">
    <property type="component" value="Unassembled WGS sequence"/>
</dbReference>
<dbReference type="EMBL" id="SSOB01000001">
    <property type="protein sequence ID" value="THF84721.1"/>
    <property type="molecule type" value="Genomic_DNA"/>
</dbReference>
<reference evidence="1 2" key="1">
    <citation type="submission" date="2019-04" db="EMBL/GenBank/DDBJ databases">
        <title>Cohnella sp. nov. isolated from preserved vegetables.</title>
        <authorList>
            <person name="Lin S.-Y."/>
            <person name="Hung M.-H."/>
            <person name="Young C.-C."/>
        </authorList>
    </citation>
    <scope>NUCLEOTIDE SEQUENCE [LARGE SCALE GENOMIC DNA]</scope>
    <source>
        <strain evidence="1 2">CC-MHH1044</strain>
    </source>
</reference>
<comment type="caution">
    <text evidence="1">The sequence shown here is derived from an EMBL/GenBank/DDBJ whole genome shotgun (WGS) entry which is preliminary data.</text>
</comment>
<evidence type="ECO:0000313" key="1">
    <source>
        <dbReference type="EMBL" id="THF84721.1"/>
    </source>
</evidence>
<keyword evidence="2" id="KW-1185">Reference proteome</keyword>
<evidence type="ECO:0000313" key="2">
    <source>
        <dbReference type="Proteomes" id="UP000310636"/>
    </source>
</evidence>
<dbReference type="AlphaFoldDB" id="A0A4S4C9J2"/>
<name>A0A4S4C9J2_9BACL</name>
<protein>
    <submittedName>
        <fullName evidence="1">Transposase</fullName>
    </submittedName>
</protein>
<proteinExistence type="predicted"/>
<organism evidence="1 2">
    <name type="scientific">Cohnella fermenti</name>
    <dbReference type="NCBI Taxonomy" id="2565925"/>
    <lineage>
        <taxon>Bacteria</taxon>
        <taxon>Bacillati</taxon>
        <taxon>Bacillota</taxon>
        <taxon>Bacilli</taxon>
        <taxon>Bacillales</taxon>
        <taxon>Paenibacillaceae</taxon>
        <taxon>Cohnella</taxon>
    </lineage>
</organism>
<gene>
    <name evidence="1" type="ORF">E6C55_01160</name>
</gene>